<dbReference type="InterPro" id="IPR041465">
    <property type="entry name" value="SfsA_N"/>
</dbReference>
<feature type="domain" description="Sugar fermentation stimulation protein C-terminal" evidence="2">
    <location>
        <begin position="84"/>
        <end position="220"/>
    </location>
</feature>
<accession>A0A7V7GNA8</accession>
<dbReference type="AlphaFoldDB" id="A0A7V7GNA8"/>
<comment type="caution">
    <text evidence="4">The sequence shown here is derived from an EMBL/GenBank/DDBJ whole genome shotgun (WGS) entry which is preliminary data.</text>
</comment>
<evidence type="ECO:0000256" key="1">
    <source>
        <dbReference type="HAMAP-Rule" id="MF_00095"/>
    </source>
</evidence>
<dbReference type="Gene3D" id="3.40.1350.60">
    <property type="match status" value="1"/>
</dbReference>
<evidence type="ECO:0000259" key="3">
    <source>
        <dbReference type="Pfam" id="PF17746"/>
    </source>
</evidence>
<dbReference type="EMBL" id="QOVF01000010">
    <property type="protein sequence ID" value="KAA0690516.1"/>
    <property type="molecule type" value="Genomic_DNA"/>
</dbReference>
<dbReference type="InterPro" id="IPR040452">
    <property type="entry name" value="SfsA_C"/>
</dbReference>
<name>A0A7V7GNA8_9GAMM</name>
<evidence type="ECO:0000313" key="5">
    <source>
        <dbReference type="Proteomes" id="UP000463138"/>
    </source>
</evidence>
<protein>
    <recommendedName>
        <fullName evidence="1">Sugar fermentation stimulation protein homolog</fullName>
    </recommendedName>
</protein>
<dbReference type="Pfam" id="PF03749">
    <property type="entry name" value="SfsA"/>
    <property type="match status" value="1"/>
</dbReference>
<dbReference type="GO" id="GO:0003677">
    <property type="term" value="F:DNA binding"/>
    <property type="evidence" value="ECO:0007669"/>
    <property type="project" value="InterPro"/>
</dbReference>
<dbReference type="Pfam" id="PF17746">
    <property type="entry name" value="SfsA_N"/>
    <property type="match status" value="1"/>
</dbReference>
<dbReference type="HAMAP" id="MF_00095">
    <property type="entry name" value="SfsA"/>
    <property type="match status" value="1"/>
</dbReference>
<keyword evidence="5" id="KW-1185">Reference proteome</keyword>
<dbReference type="PANTHER" id="PTHR30545:SF2">
    <property type="entry name" value="SUGAR FERMENTATION STIMULATION PROTEIN A"/>
    <property type="match status" value="1"/>
</dbReference>
<dbReference type="OrthoDB" id="9802365at2"/>
<evidence type="ECO:0000313" key="4">
    <source>
        <dbReference type="EMBL" id="KAA0690516.1"/>
    </source>
</evidence>
<dbReference type="NCBIfam" id="TIGR00230">
    <property type="entry name" value="sfsA"/>
    <property type="match status" value="1"/>
</dbReference>
<dbReference type="CDD" id="cd22359">
    <property type="entry name" value="SfsA-like_bacterial"/>
    <property type="match status" value="1"/>
</dbReference>
<dbReference type="PANTHER" id="PTHR30545">
    <property type="entry name" value="SUGAR FERMENTATION STIMULATION PROTEIN A"/>
    <property type="match status" value="1"/>
</dbReference>
<proteinExistence type="inferred from homology"/>
<dbReference type="InterPro" id="IPR005224">
    <property type="entry name" value="SfsA"/>
</dbReference>
<dbReference type="Proteomes" id="UP000463138">
    <property type="component" value="Unassembled WGS sequence"/>
</dbReference>
<comment type="similarity">
    <text evidence="1">Belongs to the SfsA family.</text>
</comment>
<reference evidence="4 5" key="1">
    <citation type="submission" date="2018-07" db="EMBL/GenBank/DDBJ databases">
        <title>Pseudomonas laoshanensis sp. nov., isolated from soil.</title>
        <authorList>
            <person name="Sun J."/>
            <person name="Yu L."/>
            <person name="Wang M."/>
            <person name="Zhang C."/>
        </authorList>
    </citation>
    <scope>NUCLEOTIDE SEQUENCE [LARGE SCALE GENOMIC DNA]</scope>
    <source>
        <strain evidence="4 5">Y22</strain>
    </source>
</reference>
<gene>
    <name evidence="1" type="primary">sfsA</name>
    <name evidence="4" type="ORF">DT594_17890</name>
</gene>
<organism evidence="4 5">
    <name type="scientific">Halopseudomonas laoshanensis</name>
    <dbReference type="NCBI Taxonomy" id="2268758"/>
    <lineage>
        <taxon>Bacteria</taxon>
        <taxon>Pseudomonadati</taxon>
        <taxon>Pseudomonadota</taxon>
        <taxon>Gammaproteobacteria</taxon>
        <taxon>Pseudomonadales</taxon>
        <taxon>Pseudomonadaceae</taxon>
        <taxon>Halopseudomonas</taxon>
    </lineage>
</organism>
<dbReference type="Gene3D" id="2.40.50.580">
    <property type="match status" value="1"/>
</dbReference>
<feature type="domain" description="SfsA N-terminal OB" evidence="3">
    <location>
        <begin position="13"/>
        <end position="80"/>
    </location>
</feature>
<evidence type="ECO:0000259" key="2">
    <source>
        <dbReference type="Pfam" id="PF03749"/>
    </source>
</evidence>
<sequence length="241" mass="25872">MPFEAPLLPGILIRRYKRFLADILLDDGRELVLHCPNTGSMKNCAQPGSRVWVDIQNKPGRKLPGTWELVEVAPGQLACIHSARANRVMAAALKAGLIPPLAGFAVQRPEVKLPEGLSRFDFLLSEPGECVVEVKSVTLALGDGLGAFPDAVSLRGQKHLLELIEVVASGRRACLLFCVMHSAITHVRPADEIDPVYGACLREAAAAGVEIIAWSIKPTPAGLQVLGQLPVNLSPARADRC</sequence>